<evidence type="ECO:0000313" key="2">
    <source>
        <dbReference type="EMBL" id="KAF9762909.1"/>
    </source>
</evidence>
<comment type="caution">
    <text evidence="2">The sequence shown here is derived from an EMBL/GenBank/DDBJ whole genome shotgun (WGS) entry which is preliminary data.</text>
</comment>
<dbReference type="EMBL" id="SBJO01000122">
    <property type="protein sequence ID" value="KAF9762909.1"/>
    <property type="molecule type" value="Genomic_DNA"/>
</dbReference>
<proteinExistence type="predicted"/>
<dbReference type="InterPro" id="IPR023578">
    <property type="entry name" value="Ras_GEF_dom_sf"/>
</dbReference>
<dbReference type="AlphaFoldDB" id="A0A9P6KZC6"/>
<evidence type="ECO:0000313" key="3">
    <source>
        <dbReference type="Proteomes" id="UP000740883"/>
    </source>
</evidence>
<sequence>MAHEEEIFAFLSKCYAKEDIKNIHNSPTNMDTTTTYLNTNNTTEILPLSYYISKSKLSSARKAEGIDLLSIPPKKLARLLTDLDILFISRINPTELVEYDGTPKKNHPNISYLKNKNTGLINFFSSFLRSAKNHKYFLRVMKHLKTLRNLNSLECISKAFRTQKLSQSITQEINKEADDSYFSLRQKVDFYSTEPEVFIYPFDFFLKDVEDSNLNINQEDAAERFCRLMEMLIFLQNNLKSERRLKNKYEHFFFYNIQKFIRGEGDAGEEVYENVEGAFLIL</sequence>
<protein>
    <recommendedName>
        <fullName evidence="1">Ras-GEF domain-containing protein</fullName>
    </recommendedName>
</protein>
<dbReference type="SUPFAM" id="SSF48366">
    <property type="entry name" value="Ras GEF"/>
    <property type="match status" value="1"/>
</dbReference>
<dbReference type="Proteomes" id="UP000740883">
    <property type="component" value="Unassembled WGS sequence"/>
</dbReference>
<evidence type="ECO:0000259" key="1">
    <source>
        <dbReference type="Pfam" id="PF00617"/>
    </source>
</evidence>
<gene>
    <name evidence="2" type="ORF">NGRA_1679</name>
</gene>
<dbReference type="InterPro" id="IPR036964">
    <property type="entry name" value="RASGEF_cat_dom_sf"/>
</dbReference>
<dbReference type="GO" id="GO:0007264">
    <property type="term" value="P:small GTPase-mediated signal transduction"/>
    <property type="evidence" value="ECO:0007669"/>
    <property type="project" value="InterPro"/>
</dbReference>
<organism evidence="2 3">
    <name type="scientific">Nosema granulosis</name>
    <dbReference type="NCBI Taxonomy" id="83296"/>
    <lineage>
        <taxon>Eukaryota</taxon>
        <taxon>Fungi</taxon>
        <taxon>Fungi incertae sedis</taxon>
        <taxon>Microsporidia</taxon>
        <taxon>Nosematidae</taxon>
        <taxon>Nosema</taxon>
    </lineage>
</organism>
<accession>A0A9P6KZC6</accession>
<dbReference type="Pfam" id="PF00617">
    <property type="entry name" value="RasGEF"/>
    <property type="match status" value="1"/>
</dbReference>
<reference evidence="2 3" key="1">
    <citation type="journal article" date="2020" name="Genome Biol. Evol.">
        <title>Comparative genomics of strictly vertically transmitted, feminizing microsporidia endosymbionts of amphipod crustaceans.</title>
        <authorList>
            <person name="Cormier A."/>
            <person name="Chebbi M.A."/>
            <person name="Giraud I."/>
            <person name="Wattier R."/>
            <person name="Teixeira M."/>
            <person name="Gilbert C."/>
            <person name="Rigaud T."/>
            <person name="Cordaux R."/>
        </authorList>
    </citation>
    <scope>NUCLEOTIDE SEQUENCE [LARGE SCALE GENOMIC DNA]</scope>
    <source>
        <strain evidence="2 3">Ou3-Ou53</strain>
    </source>
</reference>
<dbReference type="Gene3D" id="1.10.840.10">
    <property type="entry name" value="Ras guanine-nucleotide exchange factors catalytic domain"/>
    <property type="match status" value="1"/>
</dbReference>
<dbReference type="OrthoDB" id="25179at2759"/>
<keyword evidence="3" id="KW-1185">Reference proteome</keyword>
<feature type="domain" description="Ras-GEF" evidence="1">
    <location>
        <begin position="76"/>
        <end position="167"/>
    </location>
</feature>
<name>A0A9P6KZC6_9MICR</name>
<dbReference type="InterPro" id="IPR001895">
    <property type="entry name" value="RASGEF_cat_dom"/>
</dbReference>
<dbReference type="GO" id="GO:0005085">
    <property type="term" value="F:guanyl-nucleotide exchange factor activity"/>
    <property type="evidence" value="ECO:0007669"/>
    <property type="project" value="InterPro"/>
</dbReference>